<gene>
    <name evidence="1" type="ORF">ROLI_006640</name>
</gene>
<keyword evidence="2" id="KW-1185">Reference proteome</keyword>
<sequence length="109" mass="11496">MIRFSLPLILTISGCAAIQQTTDQVGRDAAKTVMPEALAIYFPQVPKQLFQPFTNCVIDNADASEVQSLAADAVTGADENTAATIKSVLTRPQTQNCLRAAAPAALASF</sequence>
<accession>A0ABZ2BPF4</accession>
<reference evidence="1 2" key="1">
    <citation type="submission" date="2015-07" db="EMBL/GenBank/DDBJ databases">
        <authorList>
            <person name="Voget S."/>
            <person name="Dogs M."/>
            <person name="Brinkhoff T.H."/>
            <person name="Daniel R."/>
        </authorList>
    </citation>
    <scope>NUCLEOTIDE SEQUENCE [LARGE SCALE GENOMIC DNA]</scope>
    <source>
        <strain evidence="1 2">B14</strain>
    </source>
</reference>
<organism evidence="1 2">
    <name type="scientific">Roseobacter fucihabitans</name>
    <dbReference type="NCBI Taxonomy" id="1537242"/>
    <lineage>
        <taxon>Bacteria</taxon>
        <taxon>Pseudomonadati</taxon>
        <taxon>Pseudomonadota</taxon>
        <taxon>Alphaproteobacteria</taxon>
        <taxon>Rhodobacterales</taxon>
        <taxon>Roseobacteraceae</taxon>
        <taxon>Roseobacter</taxon>
    </lineage>
</organism>
<reference evidence="2" key="2">
    <citation type="submission" date="2024-01" db="EMBL/GenBank/DDBJ databases">
        <title>Roseobacter fucihabitans sp. nov., isolated from the brown alga Fucus spiralis.</title>
        <authorList>
            <person name="Hahnke S."/>
            <person name="Berger M."/>
            <person name="Schlingloff A."/>
            <person name="Athale I."/>
            <person name="Neumann-Schaal M."/>
            <person name="Adenaya A."/>
            <person name="Poehlein A."/>
            <person name="Daniel R."/>
            <person name="Pertersen J."/>
            <person name="Brinkhoff T."/>
        </authorList>
    </citation>
    <scope>NUCLEOTIDE SEQUENCE [LARGE SCALE GENOMIC DNA]</scope>
    <source>
        <strain evidence="2">B14</strain>
    </source>
</reference>
<evidence type="ECO:0000313" key="1">
    <source>
        <dbReference type="EMBL" id="WVX47593.1"/>
    </source>
</evidence>
<name>A0ABZ2BPF4_9RHOB</name>
<dbReference type="EMBL" id="CP143423">
    <property type="protein sequence ID" value="WVX47593.1"/>
    <property type="molecule type" value="Genomic_DNA"/>
</dbReference>
<dbReference type="PROSITE" id="PS51257">
    <property type="entry name" value="PROKAR_LIPOPROTEIN"/>
    <property type="match status" value="1"/>
</dbReference>
<dbReference type="Proteomes" id="UP001318682">
    <property type="component" value="Chromosome"/>
</dbReference>
<dbReference type="RefSeq" id="WP_187430494.1">
    <property type="nucleotide sequence ID" value="NZ_CP143423.1"/>
</dbReference>
<evidence type="ECO:0008006" key="3">
    <source>
        <dbReference type="Google" id="ProtNLM"/>
    </source>
</evidence>
<proteinExistence type="predicted"/>
<protein>
    <recommendedName>
        <fullName evidence="3">Lipoprotein</fullName>
    </recommendedName>
</protein>
<evidence type="ECO:0000313" key="2">
    <source>
        <dbReference type="Proteomes" id="UP001318682"/>
    </source>
</evidence>